<dbReference type="PANTHER" id="PTHR11844">
    <property type="entry name" value="METALLOPROTEASE INHIBITOR"/>
    <property type="match status" value="1"/>
</dbReference>
<dbReference type="GO" id="GO:0031012">
    <property type="term" value="C:extracellular matrix"/>
    <property type="evidence" value="ECO:0007669"/>
    <property type="project" value="TreeGrafter"/>
</dbReference>
<keyword evidence="10" id="KW-0732">Signal</keyword>
<dbReference type="GO" id="GO:0008191">
    <property type="term" value="F:metalloendopeptidase inhibitor activity"/>
    <property type="evidence" value="ECO:0007669"/>
    <property type="project" value="InterPro"/>
</dbReference>
<proteinExistence type="inferred from homology"/>
<dbReference type="InterPro" id="IPR008993">
    <property type="entry name" value="TIMP-like_OB-fold"/>
</dbReference>
<evidence type="ECO:0000313" key="12">
    <source>
        <dbReference type="Ensembl" id="ENSEBUP00000022654.1"/>
    </source>
</evidence>
<evidence type="ECO:0000259" key="11">
    <source>
        <dbReference type="PROSITE" id="PS50189"/>
    </source>
</evidence>
<keyword evidence="8" id="KW-0479">Metal-binding</keyword>
<feature type="domain" description="NTR" evidence="11">
    <location>
        <begin position="18"/>
        <end position="147"/>
    </location>
</feature>
<feature type="signal peptide" evidence="10">
    <location>
        <begin position="1"/>
        <end position="17"/>
    </location>
</feature>
<evidence type="ECO:0000256" key="10">
    <source>
        <dbReference type="SAM" id="SignalP"/>
    </source>
</evidence>
<dbReference type="PROSITE" id="PS50189">
    <property type="entry name" value="NTR"/>
    <property type="match status" value="1"/>
</dbReference>
<dbReference type="AlphaFoldDB" id="A0A8C4QZS1"/>
<feature type="disulfide bond" evidence="9">
    <location>
        <begin position="20"/>
        <end position="122"/>
    </location>
</feature>
<feature type="disulfide bond" evidence="9">
    <location>
        <begin position="18"/>
        <end position="96"/>
    </location>
</feature>
<dbReference type="GO" id="GO:0005615">
    <property type="term" value="C:extracellular space"/>
    <property type="evidence" value="ECO:0007669"/>
    <property type="project" value="TreeGrafter"/>
</dbReference>
<dbReference type="SUPFAM" id="SSF50242">
    <property type="entry name" value="TIMP-like"/>
    <property type="match status" value="1"/>
</dbReference>
<evidence type="ECO:0000256" key="7">
    <source>
        <dbReference type="ARBA" id="ARBA00023215"/>
    </source>
</evidence>
<name>A0A8C4QZS1_EPTBU</name>
<evidence type="ECO:0000256" key="2">
    <source>
        <dbReference type="ARBA" id="ARBA00011027"/>
    </source>
</evidence>
<reference evidence="12" key="1">
    <citation type="submission" date="2025-08" db="UniProtKB">
        <authorList>
            <consortium name="Ensembl"/>
        </authorList>
    </citation>
    <scope>IDENTIFICATION</scope>
</reference>
<evidence type="ECO:0000313" key="13">
    <source>
        <dbReference type="Proteomes" id="UP000694388"/>
    </source>
</evidence>
<accession>A0A8C4QZS1</accession>
<keyword evidence="6 9" id="KW-1015">Disulfide bond</keyword>
<dbReference type="Gene3D" id="3.90.370.10">
    <property type="entry name" value="Tissue inhibitor of metalloproteinase-1. Chain B, domain 1"/>
    <property type="match status" value="1"/>
</dbReference>
<keyword evidence="5" id="KW-0646">Protease inhibitor</keyword>
<dbReference type="OMA" id="RINEIQH"/>
<feature type="binding site" evidence="8">
    <location>
        <position position="18"/>
    </location>
    <ligand>
        <name>Zn(2+)</name>
        <dbReference type="ChEBI" id="CHEBI:29105"/>
        <note>ligand shared with metalloproteinase partner</note>
    </ligand>
</feature>
<dbReference type="InterPro" id="IPR001134">
    <property type="entry name" value="Netrin_domain"/>
</dbReference>
<feature type="chain" id="PRO_5034640071" description="NTR domain-containing protein" evidence="10">
    <location>
        <begin position="18"/>
        <end position="241"/>
    </location>
</feature>
<keyword evidence="8" id="KW-0862">Zinc</keyword>
<feature type="disulfide bond" evidence="9">
    <location>
        <begin position="30"/>
        <end position="147"/>
    </location>
</feature>
<protein>
    <recommendedName>
        <fullName evidence="11">NTR domain-containing protein</fullName>
    </recommendedName>
</protein>
<evidence type="ECO:0000256" key="1">
    <source>
        <dbReference type="ARBA" id="ARBA00004613"/>
    </source>
</evidence>
<keyword evidence="3" id="KW-0964">Secreted</keyword>
<dbReference type="InterPro" id="IPR027465">
    <property type="entry name" value="TIMP_C"/>
</dbReference>
<evidence type="ECO:0000256" key="8">
    <source>
        <dbReference type="PIRSR" id="PIRSR601820-1"/>
    </source>
</evidence>
<dbReference type="Pfam" id="PF00965">
    <property type="entry name" value="TIMP"/>
    <property type="match status" value="1"/>
</dbReference>
<evidence type="ECO:0000256" key="9">
    <source>
        <dbReference type="PIRSR" id="PIRSR601820-3"/>
    </source>
</evidence>
<evidence type="ECO:0000256" key="5">
    <source>
        <dbReference type="ARBA" id="ARBA00022690"/>
    </source>
</evidence>
<comment type="similarity">
    <text evidence="2">Belongs to the protease inhibitor I35 (TIMP) family.</text>
</comment>
<evidence type="ECO:0000256" key="4">
    <source>
        <dbReference type="ARBA" id="ARBA00022608"/>
    </source>
</evidence>
<comment type="subcellular location">
    <subcellularLocation>
        <location evidence="1">Secreted</location>
    </subcellularLocation>
</comment>
<feature type="disulfide bond" evidence="9">
    <location>
        <begin position="167"/>
        <end position="188"/>
    </location>
</feature>
<evidence type="ECO:0000256" key="6">
    <source>
        <dbReference type="ARBA" id="ARBA00023157"/>
    </source>
</evidence>
<dbReference type="GO" id="GO:0051045">
    <property type="term" value="P:negative regulation of membrane protein ectodomain proteolysis"/>
    <property type="evidence" value="ECO:0007669"/>
    <property type="project" value="TreeGrafter"/>
</dbReference>
<feature type="disulfide bond" evidence="9">
    <location>
        <begin position="154"/>
        <end position="159"/>
    </location>
</feature>
<dbReference type="Ensembl" id="ENSEBUT00000023230.1">
    <property type="protein sequence ID" value="ENSEBUP00000022654.1"/>
    <property type="gene ID" value="ENSEBUG00000013954.1"/>
</dbReference>
<keyword evidence="13" id="KW-1185">Reference proteome</keyword>
<keyword evidence="7" id="KW-0481">Metalloenzyme inhibitor</keyword>
<dbReference type="Gene3D" id="2.40.50.120">
    <property type="match status" value="1"/>
</dbReference>
<dbReference type="Proteomes" id="UP000694388">
    <property type="component" value="Unplaced"/>
</dbReference>
<dbReference type="PANTHER" id="PTHR11844:SF25">
    <property type="entry name" value="NTR DOMAIN-CONTAINING PROTEIN"/>
    <property type="match status" value="1"/>
</dbReference>
<dbReference type="InterPro" id="IPR001820">
    <property type="entry name" value="TIMP"/>
</dbReference>
<reference evidence="12" key="2">
    <citation type="submission" date="2025-09" db="UniProtKB">
        <authorList>
            <consortium name="Ensembl"/>
        </authorList>
    </citation>
    <scope>IDENTIFICATION</scope>
</reference>
<sequence length="241" mass="27549">PSPLWIVLTLWIGPADACSCFAVHPQQHFCNSDIGETVYLKFKRNGPHGYKYFRIKTKQKVRGHSCCCCFYFQVFKGDIPNKATKYFYSPSGDAVCEIVLNLKTKYIITGKQEKHKLMISLCDFVKRWKDVSKMQRHAFRKIYRKTCTCKISHCSSLPCKPHHNGECAWTDLIKSGSLYGPEAKEKFCQRQRNGICNWVDVQMKPRYPVDDLDEQQPTENITVSTQGNASAIGTGAKGMIF</sequence>
<evidence type="ECO:0000256" key="3">
    <source>
        <dbReference type="ARBA" id="ARBA00022525"/>
    </source>
</evidence>
<dbReference type="GO" id="GO:0046872">
    <property type="term" value="F:metal ion binding"/>
    <property type="evidence" value="ECO:0007669"/>
    <property type="project" value="UniProtKB-KW"/>
</dbReference>
<keyword evidence="4" id="KW-0483">Metalloprotease inhibitor</keyword>
<dbReference type="SMART" id="SM00206">
    <property type="entry name" value="NTR"/>
    <property type="match status" value="1"/>
</dbReference>
<feature type="disulfide bond" evidence="9">
    <location>
        <begin position="149"/>
        <end position="196"/>
    </location>
</feature>
<dbReference type="GeneTree" id="ENSGT00940000169308"/>
<organism evidence="12 13">
    <name type="scientific">Eptatretus burgeri</name>
    <name type="common">Inshore hagfish</name>
    <dbReference type="NCBI Taxonomy" id="7764"/>
    <lineage>
        <taxon>Eukaryota</taxon>
        <taxon>Metazoa</taxon>
        <taxon>Chordata</taxon>
        <taxon>Craniata</taxon>
        <taxon>Vertebrata</taxon>
        <taxon>Cyclostomata</taxon>
        <taxon>Myxini</taxon>
        <taxon>Myxiniformes</taxon>
        <taxon>Myxinidae</taxon>
        <taxon>Eptatretinae</taxon>
        <taxon>Eptatretus</taxon>
    </lineage>
</organism>
<dbReference type="GO" id="GO:0002020">
    <property type="term" value="F:protease binding"/>
    <property type="evidence" value="ECO:0007669"/>
    <property type="project" value="TreeGrafter"/>
</dbReference>